<dbReference type="AlphaFoldDB" id="F2DRH7"/>
<dbReference type="Proteomes" id="UP000011116">
    <property type="component" value="Chromosome 2H"/>
</dbReference>
<feature type="region of interest" description="Disordered" evidence="1">
    <location>
        <begin position="239"/>
        <end position="274"/>
    </location>
</feature>
<name>F2DRH7_HORVV</name>
<feature type="compositionally biased region" description="Low complexity" evidence="1">
    <location>
        <begin position="85"/>
        <end position="102"/>
    </location>
</feature>
<feature type="compositionally biased region" description="Low complexity" evidence="1">
    <location>
        <begin position="125"/>
        <end position="134"/>
    </location>
</feature>
<proteinExistence type="evidence at transcript level"/>
<dbReference type="EMBL" id="AK366495">
    <property type="protein sequence ID" value="BAJ97698.1"/>
    <property type="molecule type" value="mRNA"/>
</dbReference>
<evidence type="ECO:0000256" key="1">
    <source>
        <dbReference type="SAM" id="MobiDB-lite"/>
    </source>
</evidence>
<keyword evidence="2" id="KW-0812">Transmembrane</keyword>
<dbReference type="EnsemblPlants" id="HORVU.MOREX.r3.2HG0208750.1">
    <property type="protein sequence ID" value="HORVU.MOREX.r3.2HG0208750.1"/>
    <property type="gene ID" value="HORVU.MOREX.r3.2HG0208750"/>
</dbReference>
<reference evidence="3" key="1">
    <citation type="journal article" date="2011" name="Plant Physiol.">
        <title>Comprehensive sequence analysis of 24,783 barley full-length cDNAs derived from 12 clone libraries.</title>
        <authorList>
            <person name="Matsumoto T."/>
            <person name="Tanaka T."/>
            <person name="Sakai H."/>
            <person name="Amano N."/>
            <person name="Kanamori H."/>
            <person name="Kurita K."/>
            <person name="Kikuta A."/>
            <person name="Kamiya K."/>
            <person name="Yamamoto M."/>
            <person name="Ikawa H."/>
            <person name="Fujii N."/>
            <person name="Hori K."/>
            <person name="Itoh T."/>
            <person name="Sato K."/>
        </authorList>
    </citation>
    <scope>NUCLEOTIDE SEQUENCE</scope>
    <source>
        <tissue evidence="3">Shoot and root</tissue>
    </source>
</reference>
<reference evidence="4" key="3">
    <citation type="submission" date="2020-10" db="EMBL/GenBank/DDBJ databases">
        <authorList>
            <person name="Scholz U."/>
            <person name="Mascher M."/>
            <person name="Fiebig A."/>
        </authorList>
    </citation>
    <scope>NUCLEOTIDE SEQUENCE [LARGE SCALE GENOMIC DNA]</scope>
    <source>
        <strain evidence="4">cv. Morex</strain>
    </source>
</reference>
<keyword evidence="2" id="KW-0472">Membrane</keyword>
<protein>
    <submittedName>
        <fullName evidence="3">Predicted protein</fullName>
    </submittedName>
</protein>
<feature type="region of interest" description="Disordered" evidence="1">
    <location>
        <begin position="1"/>
        <end position="141"/>
    </location>
</feature>
<keyword evidence="5" id="KW-1185">Reference proteome</keyword>
<reference evidence="5" key="2">
    <citation type="journal article" date="2012" name="Nature">
        <title>A physical, genetic and functional sequence assembly of the barley genome.</title>
        <authorList>
            <consortium name="The International Barley Genome Sequencing Consortium"/>
            <person name="Mayer K.F."/>
            <person name="Waugh R."/>
            <person name="Brown J.W."/>
            <person name="Schulman A."/>
            <person name="Langridge P."/>
            <person name="Platzer M."/>
            <person name="Fincher G.B."/>
            <person name="Muehlbauer G.J."/>
            <person name="Sato K."/>
            <person name="Close T.J."/>
            <person name="Wise R.P."/>
            <person name="Stein N."/>
        </authorList>
    </citation>
    <scope>NUCLEOTIDE SEQUENCE [LARGE SCALE GENOMIC DNA]</scope>
    <source>
        <strain evidence="5">cv. Morex</strain>
    </source>
</reference>
<evidence type="ECO:0000313" key="5">
    <source>
        <dbReference type="Proteomes" id="UP000011116"/>
    </source>
</evidence>
<evidence type="ECO:0000313" key="3">
    <source>
        <dbReference type="EMBL" id="BAJ97698.1"/>
    </source>
</evidence>
<dbReference type="Gramene" id="HORVU.MOREX.r3.2HG0208750.1">
    <property type="protein sequence ID" value="HORVU.MOREX.r3.2HG0208750.1"/>
    <property type="gene ID" value="HORVU.MOREX.r3.2HG0208750"/>
</dbReference>
<feature type="transmembrane region" description="Helical" evidence="2">
    <location>
        <begin position="384"/>
        <end position="406"/>
    </location>
</feature>
<accession>F2DRH7</accession>
<organism evidence="3">
    <name type="scientific">Hordeum vulgare subsp. vulgare</name>
    <name type="common">Domesticated barley</name>
    <dbReference type="NCBI Taxonomy" id="112509"/>
    <lineage>
        <taxon>Eukaryota</taxon>
        <taxon>Viridiplantae</taxon>
        <taxon>Streptophyta</taxon>
        <taxon>Embryophyta</taxon>
        <taxon>Tracheophyta</taxon>
        <taxon>Spermatophyta</taxon>
        <taxon>Magnoliopsida</taxon>
        <taxon>Liliopsida</taxon>
        <taxon>Poales</taxon>
        <taxon>Poaceae</taxon>
        <taxon>BOP clade</taxon>
        <taxon>Pooideae</taxon>
        <taxon>Triticodae</taxon>
        <taxon>Triticeae</taxon>
        <taxon>Hordeinae</taxon>
        <taxon>Hordeum</taxon>
    </lineage>
</organism>
<evidence type="ECO:0000256" key="2">
    <source>
        <dbReference type="SAM" id="Phobius"/>
    </source>
</evidence>
<evidence type="ECO:0000313" key="4">
    <source>
        <dbReference type="EnsemblPlants" id="HORVU.MOREX.r3.2HG0208750.1"/>
    </source>
</evidence>
<feature type="compositionally biased region" description="Low complexity" evidence="1">
    <location>
        <begin position="55"/>
        <end position="69"/>
    </location>
</feature>
<keyword evidence="2" id="KW-1133">Transmembrane helix</keyword>
<reference evidence="4" key="4">
    <citation type="submission" date="2022-01" db="UniProtKB">
        <authorList>
            <consortium name="EnsemblPlants"/>
        </authorList>
    </citation>
    <scope>IDENTIFICATION</scope>
    <source>
        <strain evidence="4">subsp. vulgare</strain>
    </source>
</reference>
<sequence length="426" mass="46006">MANKKFAPNRDKHSAAKEAVESALQLARSPLPGTRRRAPPFASDADESTAPSPKNTASSPANNTAPSSAKDQAPASSSEGESDDAPAPAKNTASASAKNKAPVPDKNKASASAKNEAPVPDKNKASASPIAPAAPDEDEVVVPAAPDEDEVVVPAAPDEDEVVVPAAPDEDEVVVPAAPDEDEVVVPAAPDEDEVAAPPQDTALRRFINFLCDKASALPWRELLDAFLTWVHSSARGEAQAEAPTESSAYQEQREKGFLEEAENTQQQAADQLPENGRDFDEAEADRIIPAGPSISKIVEDHQNFDPYLSSDIHKDYVKIMSSCPPGMEVCVFCYFEKDSKTQRSQSRVSFSGKRNISLLCGYALIQLLNEREIERENDHRREFLLCLVYFVPCVVGLSSGAFRLLSVSFRRELYTRATCMTAWLA</sequence>
<feature type="compositionally biased region" description="Basic and acidic residues" evidence="1">
    <location>
        <begin position="8"/>
        <end position="20"/>
    </location>
</feature>